<accession>A0A9W6WNG7</accession>
<name>A0A9W6WNG7_9STRA</name>
<sequence length="107" mass="12011">MPAAALVAVKKFSMPTCGSMLKPEGQLHWGLSIRAMGHCKQHGEPGSPRAMHYMYNEHLMVASSLNIPGSTCGECKLWQASEIHVEPVWEHKEERISSQRLESLQHF</sequence>
<dbReference type="EMBL" id="BSXW01000378">
    <property type="protein sequence ID" value="GMF20510.1"/>
    <property type="molecule type" value="Genomic_DNA"/>
</dbReference>
<protein>
    <submittedName>
        <fullName evidence="1">Unnamed protein product</fullName>
    </submittedName>
</protein>
<gene>
    <name evidence="1" type="ORF">Plil01_000796700</name>
</gene>
<evidence type="ECO:0000313" key="2">
    <source>
        <dbReference type="Proteomes" id="UP001165083"/>
    </source>
</evidence>
<keyword evidence="2" id="KW-1185">Reference proteome</keyword>
<evidence type="ECO:0000313" key="1">
    <source>
        <dbReference type="EMBL" id="GMF20510.1"/>
    </source>
</evidence>
<dbReference type="AlphaFoldDB" id="A0A9W6WNG7"/>
<dbReference type="Proteomes" id="UP001165083">
    <property type="component" value="Unassembled WGS sequence"/>
</dbReference>
<organism evidence="1 2">
    <name type="scientific">Phytophthora lilii</name>
    <dbReference type="NCBI Taxonomy" id="2077276"/>
    <lineage>
        <taxon>Eukaryota</taxon>
        <taxon>Sar</taxon>
        <taxon>Stramenopiles</taxon>
        <taxon>Oomycota</taxon>
        <taxon>Peronosporomycetes</taxon>
        <taxon>Peronosporales</taxon>
        <taxon>Peronosporaceae</taxon>
        <taxon>Phytophthora</taxon>
    </lineage>
</organism>
<reference evidence="1" key="1">
    <citation type="submission" date="2023-04" db="EMBL/GenBank/DDBJ databases">
        <title>Phytophthora lilii NBRC 32176.</title>
        <authorList>
            <person name="Ichikawa N."/>
            <person name="Sato H."/>
            <person name="Tonouchi N."/>
        </authorList>
    </citation>
    <scope>NUCLEOTIDE SEQUENCE</scope>
    <source>
        <strain evidence="1">NBRC 32176</strain>
    </source>
</reference>
<comment type="caution">
    <text evidence="1">The sequence shown here is derived from an EMBL/GenBank/DDBJ whole genome shotgun (WGS) entry which is preliminary data.</text>
</comment>
<proteinExistence type="predicted"/>